<dbReference type="AlphaFoldDB" id="A0A645GLF9"/>
<protein>
    <submittedName>
        <fullName evidence="2">Uncharacterized protein</fullName>
    </submittedName>
</protein>
<gene>
    <name evidence="2" type="ORF">SDC9_174114</name>
</gene>
<accession>A0A645GLF9</accession>
<comment type="caution">
    <text evidence="2">The sequence shown here is derived from an EMBL/GenBank/DDBJ whole genome shotgun (WGS) entry which is preliminary data.</text>
</comment>
<evidence type="ECO:0000313" key="2">
    <source>
        <dbReference type="EMBL" id="MPN26689.1"/>
    </source>
</evidence>
<name>A0A645GLF9_9ZZZZ</name>
<keyword evidence="1" id="KW-1133">Transmembrane helix</keyword>
<feature type="transmembrane region" description="Helical" evidence="1">
    <location>
        <begin position="7"/>
        <end position="34"/>
    </location>
</feature>
<keyword evidence="1" id="KW-0472">Membrane</keyword>
<keyword evidence="1" id="KW-0812">Transmembrane</keyword>
<reference evidence="2" key="1">
    <citation type="submission" date="2019-08" db="EMBL/GenBank/DDBJ databases">
        <authorList>
            <person name="Kucharzyk K."/>
            <person name="Murdoch R.W."/>
            <person name="Higgins S."/>
            <person name="Loffler F."/>
        </authorList>
    </citation>
    <scope>NUCLEOTIDE SEQUENCE</scope>
</reference>
<organism evidence="2">
    <name type="scientific">bioreactor metagenome</name>
    <dbReference type="NCBI Taxonomy" id="1076179"/>
    <lineage>
        <taxon>unclassified sequences</taxon>
        <taxon>metagenomes</taxon>
        <taxon>ecological metagenomes</taxon>
    </lineage>
</organism>
<proteinExistence type="predicted"/>
<evidence type="ECO:0000256" key="1">
    <source>
        <dbReference type="SAM" id="Phobius"/>
    </source>
</evidence>
<sequence>MAAQKNISFVITTAYFVILYFTAGAVLVSSMAWLEGEQFSKFEDDYLESGSNRGITVEITHCDMGNGFPVTTYSVFEN</sequence>
<dbReference type="EMBL" id="VSSQ01076286">
    <property type="protein sequence ID" value="MPN26689.1"/>
    <property type="molecule type" value="Genomic_DNA"/>
</dbReference>